<reference evidence="1 2" key="1">
    <citation type="journal article" date="2022" name="DNA Res.">
        <title>Chromosomal-level genome assembly of the orchid tree Bauhinia variegata (Leguminosae; Cercidoideae) supports the allotetraploid origin hypothesis of Bauhinia.</title>
        <authorList>
            <person name="Zhong Y."/>
            <person name="Chen Y."/>
            <person name="Zheng D."/>
            <person name="Pang J."/>
            <person name="Liu Y."/>
            <person name="Luo S."/>
            <person name="Meng S."/>
            <person name="Qian L."/>
            <person name="Wei D."/>
            <person name="Dai S."/>
            <person name="Zhou R."/>
        </authorList>
    </citation>
    <scope>NUCLEOTIDE SEQUENCE [LARGE SCALE GENOMIC DNA]</scope>
    <source>
        <strain evidence="1">BV-YZ2020</strain>
    </source>
</reference>
<proteinExistence type="predicted"/>
<protein>
    <submittedName>
        <fullName evidence="1">Uncharacterized protein</fullName>
    </submittedName>
</protein>
<gene>
    <name evidence="1" type="ORF">L6164_021268</name>
</gene>
<evidence type="ECO:0000313" key="2">
    <source>
        <dbReference type="Proteomes" id="UP000828941"/>
    </source>
</evidence>
<organism evidence="1 2">
    <name type="scientific">Bauhinia variegata</name>
    <name type="common">Purple orchid tree</name>
    <name type="synonym">Phanera variegata</name>
    <dbReference type="NCBI Taxonomy" id="167791"/>
    <lineage>
        <taxon>Eukaryota</taxon>
        <taxon>Viridiplantae</taxon>
        <taxon>Streptophyta</taxon>
        <taxon>Embryophyta</taxon>
        <taxon>Tracheophyta</taxon>
        <taxon>Spermatophyta</taxon>
        <taxon>Magnoliopsida</taxon>
        <taxon>eudicotyledons</taxon>
        <taxon>Gunneridae</taxon>
        <taxon>Pentapetalae</taxon>
        <taxon>rosids</taxon>
        <taxon>fabids</taxon>
        <taxon>Fabales</taxon>
        <taxon>Fabaceae</taxon>
        <taxon>Cercidoideae</taxon>
        <taxon>Cercideae</taxon>
        <taxon>Bauhiniinae</taxon>
        <taxon>Bauhinia</taxon>
    </lineage>
</organism>
<dbReference type="EMBL" id="CM039433">
    <property type="protein sequence ID" value="KAI4328958.1"/>
    <property type="molecule type" value="Genomic_DNA"/>
</dbReference>
<keyword evidence="2" id="KW-1185">Reference proteome</keyword>
<name>A0ACB9MY09_BAUVA</name>
<sequence length="284" mass="32461">MHITWHTLPKTKNLLASCLEGLLSRSIHPESQRDVRSYGIFSFLHSHSHSHSAAAAEAETFSSTSSPAAMRKKKSKNKRRFSHEQIKSLETMFESETRLEPRKKLQLARELGLQPRQVAIWFQNKRARWKSKQLERDYSILLTNYNSLASRFDALKKEKQALLLQLQKLKDLTQKPQEQIQPSAQVKAATSMDSESENGYNIKCQPELNPSPSTERSEHVLGVLSDDDSSIKAEYFGLEEEPSLLNLVKHADGSLTSPEDWGTLDSNDLLGQSTSDYQWWDFWS</sequence>
<dbReference type="Proteomes" id="UP000828941">
    <property type="component" value="Chromosome 8"/>
</dbReference>
<accession>A0ACB9MY09</accession>
<evidence type="ECO:0000313" key="1">
    <source>
        <dbReference type="EMBL" id="KAI4328958.1"/>
    </source>
</evidence>
<comment type="caution">
    <text evidence="1">The sequence shown here is derived from an EMBL/GenBank/DDBJ whole genome shotgun (WGS) entry which is preliminary data.</text>
</comment>